<gene>
    <name evidence="10" type="ORF">J2853_000535</name>
</gene>
<dbReference type="InterPro" id="IPR024361">
    <property type="entry name" value="BACON"/>
</dbReference>
<reference evidence="10 11" key="1">
    <citation type="submission" date="2023-07" db="EMBL/GenBank/DDBJ databases">
        <title>Sequencing the genomes of 1000 actinobacteria strains.</title>
        <authorList>
            <person name="Klenk H.-P."/>
        </authorList>
    </citation>
    <scope>NUCLEOTIDE SEQUENCE [LARGE SCALE GENOMIC DNA]</scope>
    <source>
        <strain evidence="10 11">DSM 46740</strain>
    </source>
</reference>
<keyword evidence="2 5" id="KW-0645">Protease</keyword>
<dbReference type="SUPFAM" id="SSF49452">
    <property type="entry name" value="Starch-binding domain-like"/>
    <property type="match status" value="1"/>
</dbReference>
<feature type="active site" description="Charge relay system" evidence="5">
    <location>
        <position position="189"/>
    </location>
</feature>
<evidence type="ECO:0000259" key="9">
    <source>
        <dbReference type="Pfam" id="PF19190"/>
    </source>
</evidence>
<dbReference type="CDD" id="cd07481">
    <property type="entry name" value="Peptidases_S8_BacillopeptidaseF-like"/>
    <property type="match status" value="1"/>
</dbReference>
<comment type="caution">
    <text evidence="10">The sequence shown here is derived from an EMBL/GenBank/DDBJ whole genome shotgun (WGS) entry which is preliminary data.</text>
</comment>
<protein>
    <submittedName>
        <fullName evidence="10">Subtilisin family serine protease</fullName>
    </submittedName>
</protein>
<dbReference type="InterPro" id="IPR015500">
    <property type="entry name" value="Peptidase_S8_subtilisin-rel"/>
</dbReference>
<evidence type="ECO:0000256" key="4">
    <source>
        <dbReference type="ARBA" id="ARBA00022825"/>
    </source>
</evidence>
<dbReference type="Pfam" id="PF11721">
    <property type="entry name" value="Malectin"/>
    <property type="match status" value="1"/>
</dbReference>
<dbReference type="EMBL" id="JAUSQU010000001">
    <property type="protein sequence ID" value="MDP9841324.1"/>
    <property type="molecule type" value="Genomic_DNA"/>
</dbReference>
<evidence type="ECO:0000259" key="8">
    <source>
        <dbReference type="Pfam" id="PF11721"/>
    </source>
</evidence>
<keyword evidence="11" id="KW-1185">Reference proteome</keyword>
<dbReference type="InterPro" id="IPR033857">
    <property type="entry name" value="Bacillopeptidase_F"/>
</dbReference>
<feature type="domain" description="Peptidase S8/S53" evidence="7">
    <location>
        <begin position="180"/>
        <end position="444"/>
    </location>
</feature>
<dbReference type="SUPFAM" id="SSF52743">
    <property type="entry name" value="Subtilisin-like"/>
    <property type="match status" value="1"/>
</dbReference>
<evidence type="ECO:0000256" key="3">
    <source>
        <dbReference type="ARBA" id="ARBA00022801"/>
    </source>
</evidence>
<accession>A0ABT9Q5C1</accession>
<dbReference type="Proteomes" id="UP001225356">
    <property type="component" value="Unassembled WGS sequence"/>
</dbReference>
<keyword evidence="6" id="KW-0732">Signal</keyword>
<dbReference type="RefSeq" id="WP_307554547.1">
    <property type="nucleotide sequence ID" value="NZ_JAUSQU010000001.1"/>
</dbReference>
<feature type="domain" description="BACON" evidence="9">
    <location>
        <begin position="927"/>
        <end position="986"/>
    </location>
</feature>
<keyword evidence="3 5" id="KW-0378">Hydrolase</keyword>
<dbReference type="SUPFAM" id="SSF49785">
    <property type="entry name" value="Galactose-binding domain-like"/>
    <property type="match status" value="1"/>
</dbReference>
<feature type="domain" description="Malectin" evidence="8">
    <location>
        <begin position="1016"/>
        <end position="1161"/>
    </location>
</feature>
<feature type="chain" id="PRO_5046391624" evidence="6">
    <location>
        <begin position="31"/>
        <end position="1174"/>
    </location>
</feature>
<evidence type="ECO:0000256" key="6">
    <source>
        <dbReference type="SAM" id="SignalP"/>
    </source>
</evidence>
<feature type="active site" description="Charge relay system" evidence="5">
    <location>
        <position position="409"/>
    </location>
</feature>
<dbReference type="Pfam" id="PF13620">
    <property type="entry name" value="CarboxypepD_reg"/>
    <property type="match status" value="3"/>
</dbReference>
<proteinExistence type="inferred from homology"/>
<dbReference type="PROSITE" id="PS51892">
    <property type="entry name" value="SUBTILASE"/>
    <property type="match status" value="1"/>
</dbReference>
<evidence type="ECO:0000256" key="5">
    <source>
        <dbReference type="PROSITE-ProRule" id="PRU01240"/>
    </source>
</evidence>
<organism evidence="10 11">
    <name type="scientific">Streptosporangium lutulentum</name>
    <dbReference type="NCBI Taxonomy" id="1461250"/>
    <lineage>
        <taxon>Bacteria</taxon>
        <taxon>Bacillati</taxon>
        <taxon>Actinomycetota</taxon>
        <taxon>Actinomycetes</taxon>
        <taxon>Streptosporangiales</taxon>
        <taxon>Streptosporangiaceae</taxon>
        <taxon>Streptosporangium</taxon>
    </lineage>
</organism>
<dbReference type="InterPro" id="IPR000209">
    <property type="entry name" value="Peptidase_S8/S53_dom"/>
</dbReference>
<dbReference type="GO" id="GO:0006508">
    <property type="term" value="P:proteolysis"/>
    <property type="evidence" value="ECO:0007669"/>
    <property type="project" value="UniProtKB-KW"/>
</dbReference>
<dbReference type="Pfam" id="PF00082">
    <property type="entry name" value="Peptidase_S8"/>
    <property type="match status" value="1"/>
</dbReference>
<evidence type="ECO:0000313" key="11">
    <source>
        <dbReference type="Proteomes" id="UP001225356"/>
    </source>
</evidence>
<dbReference type="GO" id="GO:0008233">
    <property type="term" value="F:peptidase activity"/>
    <property type="evidence" value="ECO:0007669"/>
    <property type="project" value="UniProtKB-KW"/>
</dbReference>
<dbReference type="Gene3D" id="3.40.50.200">
    <property type="entry name" value="Peptidase S8/S53 domain"/>
    <property type="match status" value="1"/>
</dbReference>
<feature type="active site" description="Charge relay system" evidence="5">
    <location>
        <position position="236"/>
    </location>
</feature>
<dbReference type="PANTHER" id="PTHR43806">
    <property type="entry name" value="PEPTIDASE S8"/>
    <property type="match status" value="1"/>
</dbReference>
<dbReference type="Gene3D" id="2.60.40.1120">
    <property type="entry name" value="Carboxypeptidase-like, regulatory domain"/>
    <property type="match status" value="3"/>
</dbReference>
<keyword evidence="4 5" id="KW-0720">Serine protease</keyword>
<dbReference type="PANTHER" id="PTHR43806:SF67">
    <property type="entry name" value="EGF-LIKE DOMAIN-CONTAINING PROTEIN"/>
    <property type="match status" value="1"/>
</dbReference>
<dbReference type="InterPro" id="IPR036852">
    <property type="entry name" value="Peptidase_S8/S53_dom_sf"/>
</dbReference>
<evidence type="ECO:0000256" key="1">
    <source>
        <dbReference type="ARBA" id="ARBA00011073"/>
    </source>
</evidence>
<dbReference type="InterPro" id="IPR008979">
    <property type="entry name" value="Galactose-bd-like_sf"/>
</dbReference>
<sequence length="1174" mass="122428">MSNTFRNWRAVLTGTVAALALVLPQGVAQAAPAPAPDKIHQTVLSELAADDKATFWVRLKEGADLSAARRATTKTEKAKQVFRAKTELATSSQAGLRKLLTAQHVDFTSFWIANAVQVTGDAKLAAEIAKLPEVERIEPNRVTKLPDPLPGKEEAKVSAIEWNIDRVNAPRVWSELGTRGEGIVVANIDSGVQWDHPALIDHYRGTKPDGGVDHNYNWFDPAGVCPTAAPCDNNDHGTHTMGTMVGDDGGANAIGVAPGAKWIAAKGCESNTCSDASLLAAGQWILAPTDLNGDNPRPDLAPDIVNNSWGGPGFDPWYKEIVAAWVAAGIFPAFANGNVTGAGCNSSGSPGQYISSYSAGAFDINNAIASFSTRGSGEEGEIKPNLAAPGVNVRSSIADSGYGPISGTSMASPHLAATVALMWSASPTLHGDITATRELLDQTSIDVNDTRCGGTAADNNIWGEGRLDAFAAVQSAPVGELGALEGTVTSGGSPVAAATLTVTGPLNRTVTTAQDGTYALPRLMVGDYQLTVKKFGYDDATATVTVAVDQTTTENVSLTPTPSGTVSGTVTAAGAPEAGATVLAVGTPVSAVTDAAGRYRLTLPHGDHQLRTTPVSRCADGLTVPITVSGDLTKDVDLPRRADSFGYTCTSGAEAYVAGTVKQTLTGDDAAQPITLPFTFPFYGVGQTNGWISSNGLLNFTASNTAAGNGTLPSTAAPNAAIYPYWDDLVLDDQGGVYTATLGTAPNRTFVVEWRNARFYSDANLRISFSALLGEDGSIGYRYRGITSERASGTSATVGIESPGGTDALLYSFDSAALRDGQSLTFGASRHGRLTGTVTDANDGKPLAGATVKVGDAATFTTSDDGTFLGQILVGDYQVEVSKENYGTFTQEVTVTAGALTRVDTALATGRVTASVGELTLVMPASSTRTGTVELSNLGGSTAYTVVNDPAQTWLSVTPTGGQLNSGTSVTLKVTASSTGVQPGTVRTGKLLVRSASGRNPQIEILVTVVVPKHQVAVEVGGTRDVVDTVGDRWTADRKYSTGGHGYVGTSTKTNTASRTIAGTTEQALFKSVRESMLEYRFDQVPNGTYTVELGFAETRGKREGQRVFDVIVEGQLAIPALDLALEAGAYTAVNRQYTVKVTDGQLNLRFVKRTGDTVVNSIRISERPDKAAQ</sequence>
<evidence type="ECO:0000259" key="7">
    <source>
        <dbReference type="Pfam" id="PF00082"/>
    </source>
</evidence>
<dbReference type="Gene3D" id="2.60.120.430">
    <property type="entry name" value="Galactose-binding lectin"/>
    <property type="match status" value="1"/>
</dbReference>
<dbReference type="InterPro" id="IPR008969">
    <property type="entry name" value="CarboxyPept-like_regulatory"/>
</dbReference>
<dbReference type="InterPro" id="IPR021720">
    <property type="entry name" value="Malectin_dom"/>
</dbReference>
<dbReference type="PRINTS" id="PR00723">
    <property type="entry name" value="SUBTILISIN"/>
</dbReference>
<feature type="signal peptide" evidence="6">
    <location>
        <begin position="1"/>
        <end position="30"/>
    </location>
</feature>
<dbReference type="InterPro" id="IPR013784">
    <property type="entry name" value="Carb-bd-like_fold"/>
</dbReference>
<name>A0ABT9Q5C1_9ACTN</name>
<dbReference type="Pfam" id="PF19190">
    <property type="entry name" value="BACON_2"/>
    <property type="match status" value="1"/>
</dbReference>
<evidence type="ECO:0000313" key="10">
    <source>
        <dbReference type="EMBL" id="MDP9841324.1"/>
    </source>
</evidence>
<dbReference type="SUPFAM" id="SSF49464">
    <property type="entry name" value="Carboxypeptidase regulatory domain-like"/>
    <property type="match status" value="2"/>
</dbReference>
<dbReference type="InterPro" id="IPR050131">
    <property type="entry name" value="Peptidase_S8_subtilisin-like"/>
</dbReference>
<evidence type="ECO:0000256" key="2">
    <source>
        <dbReference type="ARBA" id="ARBA00022670"/>
    </source>
</evidence>
<comment type="similarity">
    <text evidence="1 5">Belongs to the peptidase S8 family.</text>
</comment>